<proteinExistence type="predicted"/>
<dbReference type="PATRIC" id="fig|1302272.5.peg.395"/>
<organism evidence="2 3">
    <name type="scientific">Secundilactobacillus kimchicus JCM 15530</name>
    <dbReference type="NCBI Taxonomy" id="1302272"/>
    <lineage>
        <taxon>Bacteria</taxon>
        <taxon>Bacillati</taxon>
        <taxon>Bacillota</taxon>
        <taxon>Bacilli</taxon>
        <taxon>Lactobacillales</taxon>
        <taxon>Lactobacillaceae</taxon>
        <taxon>Secundilactobacillus</taxon>
    </lineage>
</organism>
<dbReference type="RefSeq" id="WP_056941801.1">
    <property type="nucleotide sequence ID" value="NZ_AZCX01000001.1"/>
</dbReference>
<dbReference type="InterPro" id="IPR040628">
    <property type="entry name" value="BaeRF_family6"/>
</dbReference>
<dbReference type="STRING" id="1302272.FC96_GL000398"/>
<dbReference type="EMBL" id="AZCX01000001">
    <property type="protein sequence ID" value="KRK49468.1"/>
    <property type="molecule type" value="Genomic_DNA"/>
</dbReference>
<dbReference type="AlphaFoldDB" id="A0A0R1HSR2"/>
<evidence type="ECO:0000259" key="1">
    <source>
        <dbReference type="Pfam" id="PF18848"/>
    </source>
</evidence>
<keyword evidence="3" id="KW-1185">Reference proteome</keyword>
<protein>
    <recommendedName>
        <fullName evidence="1">Bacterial archaeo-eukaryotic release factor family 6 domain-containing protein</fullName>
    </recommendedName>
</protein>
<dbReference type="OrthoDB" id="4393931at2"/>
<name>A0A0R1HSR2_9LACO</name>
<accession>A0A0R1HSR2</accession>
<dbReference type="Pfam" id="PF18848">
    <property type="entry name" value="baeRF_family6"/>
    <property type="match status" value="1"/>
</dbReference>
<gene>
    <name evidence="2" type="ORF">FC96_GL000398</name>
</gene>
<sequence length="341" mass="37413">MLTETTIHDLATTHLTAPVATLTINLKALATDDGEPIRLKNALSELNNVSLAQQINDLLDTPLPYAGVTIAMSTADSNGVYLPRASQVTTALSIRDTPDFVSILGEQQNQEFTVLSLNQDTYALYNWSKSEMVPITMADMPGSLTETLGTEKRGGALNFSTQAGQTSYHGHNETSQEKAIDQERYYREILAFLGQSETLQKTTFVLAGLSKNTQLFRKLNQKLNLYKAEIAKSVANLTPAELKKVVDEFVNEQVTNETEAQLQDAANHNTVVTIDDISLALTQGQVRSLYVNSKSKLEAEADDMVDSVNQLIQLALREGKTVSVLTEENDSVPLVQATLYK</sequence>
<reference evidence="2 3" key="1">
    <citation type="journal article" date="2015" name="Genome Announc.">
        <title>Expanding the biotechnology potential of lactobacilli through comparative genomics of 213 strains and associated genera.</title>
        <authorList>
            <person name="Sun Z."/>
            <person name="Harris H.M."/>
            <person name="McCann A."/>
            <person name="Guo C."/>
            <person name="Argimon S."/>
            <person name="Zhang W."/>
            <person name="Yang X."/>
            <person name="Jeffery I.B."/>
            <person name="Cooney J.C."/>
            <person name="Kagawa T.F."/>
            <person name="Liu W."/>
            <person name="Song Y."/>
            <person name="Salvetti E."/>
            <person name="Wrobel A."/>
            <person name="Rasinkangas P."/>
            <person name="Parkhill J."/>
            <person name="Rea M.C."/>
            <person name="O'Sullivan O."/>
            <person name="Ritari J."/>
            <person name="Douillard F.P."/>
            <person name="Paul Ross R."/>
            <person name="Yang R."/>
            <person name="Briner A.E."/>
            <person name="Felis G.E."/>
            <person name="de Vos W.M."/>
            <person name="Barrangou R."/>
            <person name="Klaenhammer T.R."/>
            <person name="Caufield P.W."/>
            <person name="Cui Y."/>
            <person name="Zhang H."/>
            <person name="O'Toole P.W."/>
        </authorList>
    </citation>
    <scope>NUCLEOTIDE SEQUENCE [LARGE SCALE GENOMIC DNA]</scope>
    <source>
        <strain evidence="2 3">JCM 15530</strain>
    </source>
</reference>
<comment type="caution">
    <text evidence="2">The sequence shown here is derived from an EMBL/GenBank/DDBJ whole genome shotgun (WGS) entry which is preliminary data.</text>
</comment>
<evidence type="ECO:0000313" key="3">
    <source>
        <dbReference type="Proteomes" id="UP000050911"/>
    </source>
</evidence>
<evidence type="ECO:0000313" key="2">
    <source>
        <dbReference type="EMBL" id="KRK49468.1"/>
    </source>
</evidence>
<dbReference type="Proteomes" id="UP000050911">
    <property type="component" value="Unassembled WGS sequence"/>
</dbReference>
<feature type="domain" description="Bacterial archaeo-eukaryotic release factor family 6" evidence="1">
    <location>
        <begin position="110"/>
        <end position="251"/>
    </location>
</feature>